<evidence type="ECO:0000313" key="2">
    <source>
        <dbReference type="EMBL" id="MBB5084724.1"/>
    </source>
</evidence>
<dbReference type="EMBL" id="JACHIN010000025">
    <property type="protein sequence ID" value="MBB5084724.1"/>
    <property type="molecule type" value="Genomic_DNA"/>
</dbReference>
<protein>
    <submittedName>
        <fullName evidence="2">DNA-binding PadR family transcriptional regulator</fullName>
    </submittedName>
</protein>
<reference evidence="2 3" key="1">
    <citation type="submission" date="2020-08" db="EMBL/GenBank/DDBJ databases">
        <title>Genomic Encyclopedia of Type Strains, Phase IV (KMG-IV): sequencing the most valuable type-strain genomes for metagenomic binning, comparative biology and taxonomic classification.</title>
        <authorList>
            <person name="Goeker M."/>
        </authorList>
    </citation>
    <scope>NUCLEOTIDE SEQUENCE [LARGE SCALE GENOMIC DNA]</scope>
    <source>
        <strain evidence="2 3">DSM 45385</strain>
    </source>
</reference>
<dbReference type="GO" id="GO:0003677">
    <property type="term" value="F:DNA binding"/>
    <property type="evidence" value="ECO:0007669"/>
    <property type="project" value="UniProtKB-KW"/>
</dbReference>
<evidence type="ECO:0000313" key="3">
    <source>
        <dbReference type="Proteomes" id="UP000568380"/>
    </source>
</evidence>
<comment type="caution">
    <text evidence="2">The sequence shown here is derived from an EMBL/GenBank/DDBJ whole genome shotgun (WGS) entry which is preliminary data.</text>
</comment>
<name>A0A7W8AFH5_9ACTN</name>
<dbReference type="RefSeq" id="WP_184975192.1">
    <property type="nucleotide sequence ID" value="NZ_JACHIN010000025.1"/>
</dbReference>
<dbReference type="InterPro" id="IPR005149">
    <property type="entry name" value="Tscrpt_reg_PadR_N"/>
</dbReference>
<accession>A0A7W8AFH5</accession>
<dbReference type="PANTHER" id="PTHR43252:SF2">
    <property type="entry name" value="TRANSCRIPTION REGULATOR, PADR-LIKE FAMILY"/>
    <property type="match status" value="1"/>
</dbReference>
<keyword evidence="2" id="KW-0238">DNA-binding</keyword>
<sequence length="197" mass="22630">MKRRTVANPLGLAVLAGLLEEPMHPYEMARRFVEYGKERDFKYTRSSLYMVVGQLEKAGFIAEQATLRDSARPERTVYAITPTGRLELFDWIRELVAEPASEYPLFGVALSLFMVLPPEEAGDLLRQRLAALTAAAEEITETVQRARDRDLAWWFLIEEDYRLTKVEAERAFVERLAASVAGDDYRQAWNHQFRGKT</sequence>
<dbReference type="InterPro" id="IPR036388">
    <property type="entry name" value="WH-like_DNA-bd_sf"/>
</dbReference>
<dbReference type="InterPro" id="IPR036390">
    <property type="entry name" value="WH_DNA-bd_sf"/>
</dbReference>
<dbReference type="Pfam" id="PF03551">
    <property type="entry name" value="PadR"/>
    <property type="match status" value="1"/>
</dbReference>
<dbReference type="SUPFAM" id="SSF46785">
    <property type="entry name" value="Winged helix' DNA-binding domain"/>
    <property type="match status" value="1"/>
</dbReference>
<feature type="domain" description="Transcription regulator PadR N-terminal" evidence="1">
    <location>
        <begin position="14"/>
        <end position="88"/>
    </location>
</feature>
<proteinExistence type="predicted"/>
<organism evidence="2 3">
    <name type="scientific">Nonomuraea endophytica</name>
    <dbReference type="NCBI Taxonomy" id="714136"/>
    <lineage>
        <taxon>Bacteria</taxon>
        <taxon>Bacillati</taxon>
        <taxon>Actinomycetota</taxon>
        <taxon>Actinomycetes</taxon>
        <taxon>Streptosporangiales</taxon>
        <taxon>Streptosporangiaceae</taxon>
        <taxon>Nonomuraea</taxon>
    </lineage>
</organism>
<keyword evidence="3" id="KW-1185">Reference proteome</keyword>
<dbReference type="AlphaFoldDB" id="A0A7W8AFH5"/>
<dbReference type="Proteomes" id="UP000568380">
    <property type="component" value="Unassembled WGS sequence"/>
</dbReference>
<gene>
    <name evidence="2" type="ORF">HNR40_010235</name>
</gene>
<dbReference type="Gene3D" id="1.10.10.10">
    <property type="entry name" value="Winged helix-like DNA-binding domain superfamily/Winged helix DNA-binding domain"/>
    <property type="match status" value="1"/>
</dbReference>
<evidence type="ECO:0000259" key="1">
    <source>
        <dbReference type="Pfam" id="PF03551"/>
    </source>
</evidence>
<dbReference type="PANTHER" id="PTHR43252">
    <property type="entry name" value="TRANSCRIPTIONAL REGULATOR YQJI"/>
    <property type="match status" value="1"/>
</dbReference>